<dbReference type="GO" id="GO:0006355">
    <property type="term" value="P:regulation of DNA-templated transcription"/>
    <property type="evidence" value="ECO:0007669"/>
    <property type="project" value="InterPro"/>
</dbReference>
<evidence type="ECO:0000259" key="13">
    <source>
        <dbReference type="PROSITE" id="PS50011"/>
    </source>
</evidence>
<name>A0A926ZII7_9CYAN</name>
<dbReference type="GO" id="GO:0000155">
    <property type="term" value="F:phosphorelay sensor kinase activity"/>
    <property type="evidence" value="ECO:0007669"/>
    <property type="project" value="InterPro"/>
</dbReference>
<dbReference type="InterPro" id="IPR036890">
    <property type="entry name" value="HATPase_C_sf"/>
</dbReference>
<dbReference type="Gene3D" id="3.30.200.20">
    <property type="entry name" value="Phosphorylase Kinase, domain 1"/>
    <property type="match status" value="1"/>
</dbReference>
<reference evidence="17" key="1">
    <citation type="journal article" date="2015" name="ISME J.">
        <title>Draft Genome Sequence of Streptomyces incarnatus NRRL8089, which Produces the Nucleoside Antibiotic Sinefungin.</title>
        <authorList>
            <person name="Oshima K."/>
            <person name="Hattori M."/>
            <person name="Shimizu H."/>
            <person name="Fukuda K."/>
            <person name="Nemoto M."/>
            <person name="Inagaki K."/>
            <person name="Tamura T."/>
        </authorList>
    </citation>
    <scope>NUCLEOTIDE SEQUENCE</scope>
    <source>
        <strain evidence="17">FACHB-1375</strain>
    </source>
</reference>
<dbReference type="InterPro" id="IPR003661">
    <property type="entry name" value="HisK_dim/P_dom"/>
</dbReference>
<feature type="domain" description="Protein kinase" evidence="13">
    <location>
        <begin position="7"/>
        <end position="270"/>
    </location>
</feature>
<dbReference type="SMART" id="SM00387">
    <property type="entry name" value="HATPase_c"/>
    <property type="match status" value="1"/>
</dbReference>
<dbReference type="Gene3D" id="3.30.450.40">
    <property type="match status" value="1"/>
</dbReference>
<dbReference type="Pfam" id="PF00072">
    <property type="entry name" value="Response_reg"/>
    <property type="match status" value="1"/>
</dbReference>
<dbReference type="EC" id="2.7.13.3" evidence="3"/>
<dbReference type="SUPFAM" id="SSF52540">
    <property type="entry name" value="P-loop containing nucleoside triphosphate hydrolases"/>
    <property type="match status" value="1"/>
</dbReference>
<dbReference type="SMART" id="SM00220">
    <property type="entry name" value="S_TKc"/>
    <property type="match status" value="1"/>
</dbReference>
<dbReference type="GO" id="GO:0005524">
    <property type="term" value="F:ATP binding"/>
    <property type="evidence" value="ECO:0007669"/>
    <property type="project" value="InterPro"/>
</dbReference>
<dbReference type="PROSITE" id="PS50011">
    <property type="entry name" value="PROTEIN_KINASE_DOM"/>
    <property type="match status" value="1"/>
</dbReference>
<dbReference type="FunFam" id="3.40.50.2300:FF:000001">
    <property type="entry name" value="DNA-binding response regulator PhoB"/>
    <property type="match status" value="1"/>
</dbReference>
<dbReference type="Proteomes" id="UP000641646">
    <property type="component" value="Unassembled WGS sequence"/>
</dbReference>
<evidence type="ECO:0000259" key="16">
    <source>
        <dbReference type="PROSITE" id="PS50112"/>
    </source>
</evidence>
<dbReference type="PANTHER" id="PTHR43642">
    <property type="entry name" value="HYBRID SIGNAL TRANSDUCTION HISTIDINE KINASE G"/>
    <property type="match status" value="1"/>
</dbReference>
<dbReference type="Gene3D" id="3.30.450.20">
    <property type="entry name" value="PAS domain"/>
    <property type="match status" value="1"/>
</dbReference>
<dbReference type="InterPro" id="IPR035965">
    <property type="entry name" value="PAS-like_dom_sf"/>
</dbReference>
<dbReference type="CDD" id="cd00130">
    <property type="entry name" value="PAS"/>
    <property type="match status" value="1"/>
</dbReference>
<reference evidence="17" key="2">
    <citation type="submission" date="2020-08" db="EMBL/GenBank/DDBJ databases">
        <authorList>
            <person name="Chen M."/>
            <person name="Teng W."/>
            <person name="Zhao L."/>
            <person name="Hu C."/>
            <person name="Zhou Y."/>
            <person name="Han B."/>
            <person name="Song L."/>
            <person name="Shu W."/>
        </authorList>
    </citation>
    <scope>NUCLEOTIDE SEQUENCE</scope>
    <source>
        <strain evidence="17">FACHB-1375</strain>
    </source>
</reference>
<evidence type="ECO:0000256" key="3">
    <source>
        <dbReference type="ARBA" id="ARBA00012438"/>
    </source>
</evidence>
<keyword evidence="4 12" id="KW-0597">Phosphoprotein</keyword>
<organism evidence="17 18">
    <name type="scientific">Aerosakkonema funiforme FACHB-1375</name>
    <dbReference type="NCBI Taxonomy" id="2949571"/>
    <lineage>
        <taxon>Bacteria</taxon>
        <taxon>Bacillati</taxon>
        <taxon>Cyanobacteriota</taxon>
        <taxon>Cyanophyceae</taxon>
        <taxon>Oscillatoriophycideae</taxon>
        <taxon>Aerosakkonematales</taxon>
        <taxon>Aerosakkonemataceae</taxon>
        <taxon>Aerosakkonema</taxon>
    </lineage>
</organism>
<evidence type="ECO:0000256" key="12">
    <source>
        <dbReference type="PROSITE-ProRule" id="PRU00169"/>
    </source>
</evidence>
<evidence type="ECO:0000256" key="9">
    <source>
        <dbReference type="ARBA" id="ARBA00023125"/>
    </source>
</evidence>
<dbReference type="PRINTS" id="PR00344">
    <property type="entry name" value="BCTRLSENSOR"/>
</dbReference>
<comment type="catalytic activity">
    <reaction evidence="1">
        <text>ATP + protein L-histidine = ADP + protein N-phospho-L-histidine.</text>
        <dbReference type="EC" id="2.7.13.3"/>
    </reaction>
</comment>
<dbReference type="InterPro" id="IPR013767">
    <property type="entry name" value="PAS_fold"/>
</dbReference>
<dbReference type="SMART" id="SM00065">
    <property type="entry name" value="GAF"/>
    <property type="match status" value="1"/>
</dbReference>
<dbReference type="InterPro" id="IPR008271">
    <property type="entry name" value="Ser/Thr_kinase_AS"/>
</dbReference>
<dbReference type="Pfam" id="PF00989">
    <property type="entry name" value="PAS"/>
    <property type="match status" value="1"/>
</dbReference>
<dbReference type="Pfam" id="PF01590">
    <property type="entry name" value="GAF"/>
    <property type="match status" value="1"/>
</dbReference>
<dbReference type="InterPro" id="IPR003594">
    <property type="entry name" value="HATPase_dom"/>
</dbReference>
<dbReference type="InterPro" id="IPR003018">
    <property type="entry name" value="GAF"/>
</dbReference>
<evidence type="ECO:0000256" key="4">
    <source>
        <dbReference type="ARBA" id="ARBA00022553"/>
    </source>
</evidence>
<dbReference type="Pfam" id="PF13191">
    <property type="entry name" value="AAA_16"/>
    <property type="match status" value="1"/>
</dbReference>
<dbReference type="FunFam" id="3.30.565.10:FF:000010">
    <property type="entry name" value="Sensor histidine kinase RcsC"/>
    <property type="match status" value="1"/>
</dbReference>
<dbReference type="Pfam" id="PF00069">
    <property type="entry name" value="Pkinase"/>
    <property type="match status" value="1"/>
</dbReference>
<dbReference type="GO" id="GO:0003677">
    <property type="term" value="F:DNA binding"/>
    <property type="evidence" value="ECO:0007669"/>
    <property type="project" value="UniProtKB-KW"/>
</dbReference>
<comment type="caution">
    <text evidence="17">The sequence shown here is derived from an EMBL/GenBank/DDBJ whole genome shotgun (WGS) entry which is preliminary data.</text>
</comment>
<dbReference type="SUPFAM" id="SSF52172">
    <property type="entry name" value="CheY-like"/>
    <property type="match status" value="2"/>
</dbReference>
<evidence type="ECO:0000256" key="10">
    <source>
        <dbReference type="ARBA" id="ARBA00023163"/>
    </source>
</evidence>
<dbReference type="Gene3D" id="3.40.50.300">
    <property type="entry name" value="P-loop containing nucleotide triphosphate hydrolases"/>
    <property type="match status" value="1"/>
</dbReference>
<evidence type="ECO:0000259" key="14">
    <source>
        <dbReference type="PROSITE" id="PS50109"/>
    </source>
</evidence>
<evidence type="ECO:0000313" key="17">
    <source>
        <dbReference type="EMBL" id="MBD2181821.1"/>
    </source>
</evidence>
<dbReference type="InterPro" id="IPR011006">
    <property type="entry name" value="CheY-like_superfamily"/>
</dbReference>
<comment type="caution">
    <text evidence="12">Lacks conserved residue(s) required for the propagation of feature annotation.</text>
</comment>
<dbReference type="InterPro" id="IPR000719">
    <property type="entry name" value="Prot_kinase_dom"/>
</dbReference>
<dbReference type="PANTHER" id="PTHR43642:SF1">
    <property type="entry name" value="HYBRID SIGNAL TRANSDUCTION HISTIDINE KINASE G"/>
    <property type="match status" value="1"/>
</dbReference>
<evidence type="ECO:0000259" key="15">
    <source>
        <dbReference type="PROSITE" id="PS50110"/>
    </source>
</evidence>
<dbReference type="PROSITE" id="PS50109">
    <property type="entry name" value="HIS_KIN"/>
    <property type="match status" value="1"/>
</dbReference>
<dbReference type="SUPFAM" id="SSF55781">
    <property type="entry name" value="GAF domain-like"/>
    <property type="match status" value="1"/>
</dbReference>
<dbReference type="Pfam" id="PF02518">
    <property type="entry name" value="HATPase_c"/>
    <property type="match status" value="1"/>
</dbReference>
<sequence length="2087" mass="233536">MLTISGYQITEQIQATINTSIYRGVRKQDKTAVIIKTIPAEYPTLEQITRLRHEYKILQALDIKGIVRVYSLENYQNRLALILEDLSGQSLKQFITYKKLEIRDFLDIAIQLAEALGDLHKNHIIHKDIKPHNILINPSDGQVKIIDFSIASRLERENPTLSNPNQIEGTLAYMSPEQTGRMNRALDYRTDFYSLGITFYEMLTGQLPFNSSDPLELVHCHIAFPATPPHQINPEIPLAVAHIVMKLLAKTAEERYQSAWGLKADLETCLAQLQTTGNIGKFTPGKQDLISQFLIPQKLYGRTKEVTTLMEAFGRVASGGSEIILVSGYSGIGKTSVINEIHKPIVGQRGYFISGKFDQFKRNIPYASIIQAFQQLSQQILTESASKIATWKAQLLAAFGQQGNVIIDVIPEIELIVGPQPPVPQLGPTESQNRFNRVFREFIHVFTKAEHPLVLFLDDLQWADSASLKLIQLLITDPDSEYLLLMGAYRDNEVFPTHPLLVTLDEIKNTGAKLSNITLRPLNIENASELVADTLHASTERSQNLAELVYNKTQGNPFFLTQLLSTLHQEKLLKFDFKSGDWHWDIEQIQAVGITDYNVVELLSRHIQKLPEPTQKVLKLAACIGDKFNLDVLAIVHEKSSSETATDLWDALQAGLILPLSETYKMPLVFDTSTSFTIPGESLKIRYKFLHDRVQQAAYSLIHESNKKATHLKIGQLLLKNASEAEIEENIFEIVNQFNVGVEFINEQTEKYELARLNLIAARKAKAATAYEPVLKYITVSLGLLASDSWYSHYDLTLGLYVEAVEAEYLNGNFDKANSIAEIVLLQAKNLLDKIRVYELKIQIYVTQMQLQLAIDTGLQALQLLEVILEKEPPKQLNFDELANLPQMTDPYKLAAMRMLVSNINAAFSTNFTLLSQLIFTMIDLSIKYGNSPQGAYAYCLYGMLLCSGMGDINTGYQFGKLSLKLLDVFSTTQYQTKILCFFDGCVRHWKESAQETLELLLQGILTGIETGDIEHAGYCTNQYCNHTLFTGKHLEFTEKRFTQYIELMKKLNHSLAFNYLSISKEFTLHMLANKVNNLNLIGESFNEMEMLPILKQDNNANLLFLLYVLKTMLAYMFKAPSLAFSNGEAAEKYAGIGVGLLISAEYNLYFSLALLAIYPNVEKEQQNEYLDKVVANQEKMKYWAYHMPANFQHKYDLVEAEKARVLGEIGLAIEYYDRAIEGAKDNGYTQIEALGNELAAEFYFSRGKHKIAQVYLTDAYYGYIRWGATAKVRQLEEIYPQLLQQTLTSTNIEEKSDRVAPMMTIYSTTGSSAALDLATVMKASQAISSEIFLDNLLEKLMNILLENAGAQRGFLLLDSQVEGNEGDSLVLAAEGAIDRENQILLPNIPINKRDNLPFAIVNYVQRTQSNVVLNDAQQEGIFTTDSYITNNKIKSLLCTPILHQGKLVGILYLENNTTKSAFTPERLEVLRLLSSSVAVSLQNALLFAQNQDTMAHLNAIMNNIADGLLVTDTTGKIIRFNPALLAMFGLSNSALIGKNCQSVFNSEMVSLVAQTQKSPAEVFAAEIALADRRVGQAVATAISSANSPQISGCAIVIRDITAQKEIDRMKTDFISTVSHELRTPLTSVLGFTKIIKKKLEEGVFPLIQADDRKAQKMLRQVGENINIIVSEGERLTSLINDVLDIAKMEAGKVEWQMQPVSIAEIIERAIAATSSLFLESGLKLHKDVPDGLRQVLGDSDRLLQVLINLISNAVKFTETGSCTIKARQQDNQIIVSIIDTGIGIAPFDKQKVFEKFQQVGDTLTDKPKGSGLGLPICKQIVEHHGGTIWVESQLGQGSNFSFSIPIPDRIDIDLEKFSLDILVKQLKQNFIPTTPLPGEQEKTILIVDDDKNIRALLRQQLESEGYQIREAKDGIDAINQVKHKKPDLIILDVMMPHINGFDVAAVLKNDPQTMSIPIIILSIVEDKQRGYRLGIDSYFTKPVNAKELHKNIGLLLSQGISKKKVLVVDEDASDVKTISEVLQAKGYSVMEASNEQECIDKALAVKPDMIIVNSLLSQQQNLVKTLCFEKGLENVFFVLLTEQTAN</sequence>
<dbReference type="InterPro" id="IPR011009">
    <property type="entry name" value="Kinase-like_dom_sf"/>
</dbReference>
<evidence type="ECO:0000256" key="1">
    <source>
        <dbReference type="ARBA" id="ARBA00000085"/>
    </source>
</evidence>
<feature type="domain" description="Response regulatory" evidence="15">
    <location>
        <begin position="1884"/>
        <end position="1997"/>
    </location>
</feature>
<dbReference type="SUPFAM" id="SSF55785">
    <property type="entry name" value="PYP-like sensor domain (PAS domain)"/>
    <property type="match status" value="1"/>
</dbReference>
<dbReference type="InterPro" id="IPR004358">
    <property type="entry name" value="Sig_transdc_His_kin-like_C"/>
</dbReference>
<feature type="modified residue" description="4-aspartylphosphate" evidence="12">
    <location>
        <position position="1933"/>
    </location>
</feature>
<dbReference type="PROSITE" id="PS50112">
    <property type="entry name" value="PAS"/>
    <property type="match status" value="1"/>
</dbReference>
<dbReference type="InterPro" id="IPR005467">
    <property type="entry name" value="His_kinase_dom"/>
</dbReference>
<dbReference type="PROSITE" id="PS50110">
    <property type="entry name" value="RESPONSE_REGULATORY"/>
    <property type="match status" value="2"/>
</dbReference>
<evidence type="ECO:0000256" key="11">
    <source>
        <dbReference type="ARBA" id="ARBA00074306"/>
    </source>
</evidence>
<dbReference type="SMART" id="SM00388">
    <property type="entry name" value="HisKA"/>
    <property type="match status" value="1"/>
</dbReference>
<feature type="domain" description="Histidine kinase" evidence="14">
    <location>
        <begin position="1617"/>
        <end position="1849"/>
    </location>
</feature>
<dbReference type="InterPro" id="IPR000014">
    <property type="entry name" value="PAS"/>
</dbReference>
<dbReference type="InterPro" id="IPR041664">
    <property type="entry name" value="AAA_16"/>
</dbReference>
<feature type="domain" description="Response regulatory" evidence="15">
    <location>
        <begin position="2005"/>
        <end position="2087"/>
    </location>
</feature>
<evidence type="ECO:0000256" key="5">
    <source>
        <dbReference type="ARBA" id="ARBA00022679"/>
    </source>
</evidence>
<evidence type="ECO:0000256" key="2">
    <source>
        <dbReference type="ARBA" id="ARBA00006402"/>
    </source>
</evidence>
<evidence type="ECO:0000256" key="8">
    <source>
        <dbReference type="ARBA" id="ARBA00023015"/>
    </source>
</evidence>
<dbReference type="EMBL" id="JACJPW010000026">
    <property type="protein sequence ID" value="MBD2181821.1"/>
    <property type="molecule type" value="Genomic_DNA"/>
</dbReference>
<dbReference type="CDD" id="cd00082">
    <property type="entry name" value="HisKA"/>
    <property type="match status" value="1"/>
</dbReference>
<dbReference type="SUPFAM" id="SSF56112">
    <property type="entry name" value="Protein kinase-like (PK-like)"/>
    <property type="match status" value="1"/>
</dbReference>
<evidence type="ECO:0000313" key="18">
    <source>
        <dbReference type="Proteomes" id="UP000641646"/>
    </source>
</evidence>
<dbReference type="InterPro" id="IPR001789">
    <property type="entry name" value="Sig_transdc_resp-reg_receiver"/>
</dbReference>
<dbReference type="Gene3D" id="3.30.565.10">
    <property type="entry name" value="Histidine kinase-like ATPase, C-terminal domain"/>
    <property type="match status" value="1"/>
</dbReference>
<keyword evidence="6" id="KW-0418">Kinase</keyword>
<evidence type="ECO:0000256" key="7">
    <source>
        <dbReference type="ARBA" id="ARBA00023012"/>
    </source>
</evidence>
<dbReference type="RefSeq" id="WP_190464630.1">
    <property type="nucleotide sequence ID" value="NZ_JACJPW010000026.1"/>
</dbReference>
<keyword evidence="7" id="KW-0902">Two-component regulatory system</keyword>
<accession>A0A926ZII7</accession>
<evidence type="ECO:0000256" key="6">
    <source>
        <dbReference type="ARBA" id="ARBA00022777"/>
    </source>
</evidence>
<comment type="similarity">
    <text evidence="2">In the N-terminal section; belongs to the phytochrome family.</text>
</comment>
<dbReference type="CDD" id="cd14014">
    <property type="entry name" value="STKc_PknB_like"/>
    <property type="match status" value="1"/>
</dbReference>
<dbReference type="Pfam" id="PF00512">
    <property type="entry name" value="HisKA"/>
    <property type="match status" value="1"/>
</dbReference>
<dbReference type="NCBIfam" id="TIGR00229">
    <property type="entry name" value="sensory_box"/>
    <property type="match status" value="1"/>
</dbReference>
<dbReference type="InterPro" id="IPR029016">
    <property type="entry name" value="GAF-like_dom_sf"/>
</dbReference>
<keyword evidence="8" id="KW-0805">Transcription regulation</keyword>
<keyword evidence="18" id="KW-1185">Reference proteome</keyword>
<keyword evidence="5" id="KW-0808">Transferase</keyword>
<dbReference type="PROSITE" id="PS00108">
    <property type="entry name" value="PROTEIN_KINASE_ST"/>
    <property type="match status" value="1"/>
</dbReference>
<feature type="domain" description="PAS" evidence="16">
    <location>
        <begin position="1494"/>
        <end position="1540"/>
    </location>
</feature>
<dbReference type="SMART" id="SM00448">
    <property type="entry name" value="REC"/>
    <property type="match status" value="1"/>
</dbReference>
<dbReference type="Gene3D" id="3.40.50.2300">
    <property type="match status" value="2"/>
</dbReference>
<keyword evidence="10" id="KW-0804">Transcription</keyword>
<dbReference type="CDD" id="cd16922">
    <property type="entry name" value="HATPase_EvgS-ArcB-TorS-like"/>
    <property type="match status" value="1"/>
</dbReference>
<dbReference type="SUPFAM" id="SSF47384">
    <property type="entry name" value="Homodimeric domain of signal transducing histidine kinase"/>
    <property type="match status" value="1"/>
</dbReference>
<gene>
    <name evidence="17" type="ORF">H6G03_12005</name>
</gene>
<dbReference type="InterPro" id="IPR027417">
    <property type="entry name" value="P-loop_NTPase"/>
</dbReference>
<dbReference type="SMART" id="SM00091">
    <property type="entry name" value="PAS"/>
    <property type="match status" value="1"/>
</dbReference>
<dbReference type="Gene3D" id="1.10.287.130">
    <property type="match status" value="1"/>
</dbReference>
<proteinExistence type="inferred from homology"/>
<dbReference type="InterPro" id="IPR036097">
    <property type="entry name" value="HisK_dim/P_sf"/>
</dbReference>
<dbReference type="SUPFAM" id="SSF55874">
    <property type="entry name" value="ATPase domain of HSP90 chaperone/DNA topoisomerase II/histidine kinase"/>
    <property type="match status" value="1"/>
</dbReference>
<keyword evidence="9" id="KW-0238">DNA-binding</keyword>
<dbReference type="Gene3D" id="1.10.510.10">
    <property type="entry name" value="Transferase(Phosphotransferase) domain 1"/>
    <property type="match status" value="1"/>
</dbReference>
<dbReference type="InterPro" id="IPR053159">
    <property type="entry name" value="Hybrid_Histidine_Kinase"/>
</dbReference>
<protein>
    <recommendedName>
        <fullName evidence="11">Circadian input-output histidine kinase CikA</fullName>
        <ecNumber evidence="3">2.7.13.3</ecNumber>
    </recommendedName>
</protein>